<feature type="transmembrane region" description="Helical" evidence="3">
    <location>
        <begin position="602"/>
        <end position="626"/>
    </location>
</feature>
<dbReference type="Proteomes" id="UP000085678">
    <property type="component" value="Unplaced"/>
</dbReference>
<dbReference type="CDD" id="cd00112">
    <property type="entry name" value="LDLa"/>
    <property type="match status" value="1"/>
</dbReference>
<dbReference type="SMART" id="SM00192">
    <property type="entry name" value="LDLa"/>
    <property type="match status" value="1"/>
</dbReference>
<reference evidence="6" key="1">
    <citation type="submission" date="2025-08" db="UniProtKB">
        <authorList>
            <consortium name="RefSeq"/>
        </authorList>
    </citation>
    <scope>IDENTIFICATION</scope>
    <source>
        <tissue evidence="6">Gonads</tissue>
    </source>
</reference>
<keyword evidence="4" id="KW-0732">Signal</keyword>
<keyword evidence="5" id="KW-1185">Reference proteome</keyword>
<keyword evidence="3" id="KW-0472">Membrane</keyword>
<dbReference type="OrthoDB" id="6428321at2759"/>
<keyword evidence="3" id="KW-0812">Transmembrane</keyword>
<dbReference type="InParanoid" id="A0A1S3I0E3"/>
<feature type="compositionally biased region" description="Low complexity" evidence="2">
    <location>
        <begin position="639"/>
        <end position="650"/>
    </location>
</feature>
<dbReference type="KEGG" id="lak:106159849"/>
<accession>A0A1S3I0E3</accession>
<keyword evidence="1" id="KW-1015">Disulfide bond</keyword>
<dbReference type="GeneID" id="106159849"/>
<dbReference type="RefSeq" id="XP_013391732.1">
    <property type="nucleotide sequence ID" value="XM_013536278.1"/>
</dbReference>
<evidence type="ECO:0000256" key="3">
    <source>
        <dbReference type="SAM" id="Phobius"/>
    </source>
</evidence>
<feature type="chain" id="PRO_5010346212" evidence="4">
    <location>
        <begin position="22"/>
        <end position="725"/>
    </location>
</feature>
<feature type="compositionally biased region" description="Low complexity" evidence="2">
    <location>
        <begin position="685"/>
        <end position="696"/>
    </location>
</feature>
<feature type="region of interest" description="Disordered" evidence="2">
    <location>
        <begin position="634"/>
        <end position="710"/>
    </location>
</feature>
<evidence type="ECO:0000313" key="5">
    <source>
        <dbReference type="Proteomes" id="UP000085678"/>
    </source>
</evidence>
<feature type="signal peptide" evidence="4">
    <location>
        <begin position="1"/>
        <end position="21"/>
    </location>
</feature>
<dbReference type="SUPFAM" id="SSF57424">
    <property type="entry name" value="LDL receptor-like module"/>
    <property type="match status" value="1"/>
</dbReference>
<sequence length="725" mass="80881">MTAIRCLKLAILMCCISIGSCSLTVDAGIDKDVRVVISSAKPVSSLTGQHERNTKHDSRELLGTPAKLIETTIEDDDIMDVNSKCGHHKNPSENQTLVSGCKYKFFATNPDMMAKSYLFGWVAIKKIVKEGFTCFFVNYECRNIIIEEKSKQNSHWSNDLCEWRVRKGSGDDYFYVPAFPYMKLSFDQNKDCNAYAGHEENYIGTCIPKWDRFGSRDIAENQLILGSENDHIPMGRLSWYNPSMNNSVNISCQLIIRNRNNGRVALLIANYAKYIDIIDNGTVNKYSPVIVSGSDTLEIIFTENYHKDTFDGMQNYMTLSYLFLPNAQKASSYVFPTITDCGKSLQILDFEHSIVIDKVDISEDEVYDCVWTIPVKGRNLHIYFEEFDIGNTSSDTLNDLFSNPVYDEWGKDSFMTLTAYRSDNRGGFFIRKFDTESTKSNTSVFLDLPPDSLALYLRTRSVKHNGKGFRLTMNLFHTGNASITRHETVFKCGNSLYVDSSAVCDGHNQCGDNSDEDADLCASPRTGFNNCTRSPSGCLMRKPTDVLVVDSTPCCADNPLTEPCMYLRPNDTSEFEECCPKEGTGVVCAVPPPLPNFWADNMYWFILGGIILLLLIFIILILLLALRRRRRRRPYTRVAETAPEGEGPAPTATPPTPPTSAPLTTDPGNNEPADSGETTPQRPHSSSPSSSSSSSSTTEPQLGPVEIEAPALRAMVEAVVNQEDS</sequence>
<gene>
    <name evidence="6" type="primary">LOC106159849</name>
</gene>
<evidence type="ECO:0000313" key="6">
    <source>
        <dbReference type="RefSeq" id="XP_013391732.1"/>
    </source>
</evidence>
<keyword evidence="3" id="KW-1133">Transmembrane helix</keyword>
<dbReference type="InterPro" id="IPR036055">
    <property type="entry name" value="LDL_receptor-like_sf"/>
</dbReference>
<evidence type="ECO:0000256" key="4">
    <source>
        <dbReference type="SAM" id="SignalP"/>
    </source>
</evidence>
<evidence type="ECO:0000256" key="1">
    <source>
        <dbReference type="ARBA" id="ARBA00023157"/>
    </source>
</evidence>
<dbReference type="PROSITE" id="PS51257">
    <property type="entry name" value="PROKAR_LIPOPROTEIN"/>
    <property type="match status" value="1"/>
</dbReference>
<dbReference type="Gene3D" id="4.10.400.10">
    <property type="entry name" value="Low-density Lipoprotein Receptor"/>
    <property type="match status" value="1"/>
</dbReference>
<proteinExistence type="predicted"/>
<organism evidence="5 6">
    <name type="scientific">Lingula anatina</name>
    <name type="common">Brachiopod</name>
    <name type="synonym">Lingula unguis</name>
    <dbReference type="NCBI Taxonomy" id="7574"/>
    <lineage>
        <taxon>Eukaryota</taxon>
        <taxon>Metazoa</taxon>
        <taxon>Spiralia</taxon>
        <taxon>Lophotrochozoa</taxon>
        <taxon>Brachiopoda</taxon>
        <taxon>Linguliformea</taxon>
        <taxon>Lingulata</taxon>
        <taxon>Lingulida</taxon>
        <taxon>Linguloidea</taxon>
        <taxon>Lingulidae</taxon>
        <taxon>Lingula</taxon>
    </lineage>
</organism>
<protein>
    <submittedName>
        <fullName evidence="6">Uncharacterized protein LOC106159849</fullName>
    </submittedName>
</protein>
<dbReference type="InterPro" id="IPR002172">
    <property type="entry name" value="LDrepeatLR_classA_rpt"/>
</dbReference>
<evidence type="ECO:0000256" key="2">
    <source>
        <dbReference type="SAM" id="MobiDB-lite"/>
    </source>
</evidence>
<dbReference type="AlphaFoldDB" id="A0A1S3I0E3"/>
<feature type="compositionally biased region" description="Pro residues" evidence="2">
    <location>
        <begin position="651"/>
        <end position="660"/>
    </location>
</feature>
<name>A0A1S3I0E3_LINAN</name>